<keyword evidence="2" id="KW-1185">Reference proteome</keyword>
<sequence>MWMTNRLVGNKEIFEDLADKQALSPNTEVDVGDDKGDSGRHKTTTKKTKSRRRLLSDLNFTELDKLKRWKINFRGKLSPDETIAFKLETLQQRKGLGDGCGDSSLLKGLDYFPSGSIVDGLSAALLGRCQMKRMKGTLCVSWPEFDVSVATFVKTLLLKNVLPELENGFDSKGEDVFGFGNKTLDSELYT</sequence>
<evidence type="ECO:0000313" key="1">
    <source>
        <dbReference type="EMBL" id="KAH7833994.1"/>
    </source>
</evidence>
<proteinExistence type="predicted"/>
<evidence type="ECO:0000313" key="2">
    <source>
        <dbReference type="Proteomes" id="UP000828048"/>
    </source>
</evidence>
<gene>
    <name evidence="1" type="ORF">Vadar_011727</name>
</gene>
<organism evidence="1 2">
    <name type="scientific">Vaccinium darrowii</name>
    <dbReference type="NCBI Taxonomy" id="229202"/>
    <lineage>
        <taxon>Eukaryota</taxon>
        <taxon>Viridiplantae</taxon>
        <taxon>Streptophyta</taxon>
        <taxon>Embryophyta</taxon>
        <taxon>Tracheophyta</taxon>
        <taxon>Spermatophyta</taxon>
        <taxon>Magnoliopsida</taxon>
        <taxon>eudicotyledons</taxon>
        <taxon>Gunneridae</taxon>
        <taxon>Pentapetalae</taxon>
        <taxon>asterids</taxon>
        <taxon>Ericales</taxon>
        <taxon>Ericaceae</taxon>
        <taxon>Vaccinioideae</taxon>
        <taxon>Vaccinieae</taxon>
        <taxon>Vaccinium</taxon>
    </lineage>
</organism>
<accession>A0ACB7WZU6</accession>
<dbReference type="Proteomes" id="UP000828048">
    <property type="component" value="Chromosome 2"/>
</dbReference>
<dbReference type="EMBL" id="CM037152">
    <property type="protein sequence ID" value="KAH7833994.1"/>
    <property type="molecule type" value="Genomic_DNA"/>
</dbReference>
<comment type="caution">
    <text evidence="1">The sequence shown here is derived from an EMBL/GenBank/DDBJ whole genome shotgun (WGS) entry which is preliminary data.</text>
</comment>
<protein>
    <submittedName>
        <fullName evidence="1">Uncharacterized protein</fullName>
    </submittedName>
</protein>
<name>A0ACB7WZU6_9ERIC</name>
<reference evidence="1 2" key="1">
    <citation type="journal article" date="2021" name="Hortic Res">
        <title>High-quality reference genome and annotation aids understanding of berry development for evergreen blueberry (Vaccinium darrowii).</title>
        <authorList>
            <person name="Yu J."/>
            <person name="Hulse-Kemp A.M."/>
            <person name="Babiker E."/>
            <person name="Staton M."/>
        </authorList>
    </citation>
    <scope>NUCLEOTIDE SEQUENCE [LARGE SCALE GENOMIC DNA]</scope>
    <source>
        <strain evidence="2">cv. NJ 8807/NJ 8810</strain>
        <tissue evidence="1">Young leaf</tissue>
    </source>
</reference>